<dbReference type="CDD" id="cd03124">
    <property type="entry name" value="alpha_CA_prokaryotic_like"/>
    <property type="match status" value="1"/>
</dbReference>
<comment type="similarity">
    <text evidence="3 9">Belongs to the alpha-carbonic anhydrase family.</text>
</comment>
<name>A0A8H4J5W7_9PEZI</name>
<protein>
    <recommendedName>
        <fullName evidence="4 9">Carbonic anhydrase</fullName>
        <ecNumber evidence="4 9">4.2.1.1</ecNumber>
    </recommendedName>
</protein>
<evidence type="ECO:0000313" key="11">
    <source>
        <dbReference type="EMBL" id="KAF4311433.1"/>
    </source>
</evidence>
<dbReference type="InterPro" id="IPR036398">
    <property type="entry name" value="CA_dom_sf"/>
</dbReference>
<evidence type="ECO:0000256" key="3">
    <source>
        <dbReference type="ARBA" id="ARBA00010718"/>
    </source>
</evidence>
<dbReference type="PROSITE" id="PS51144">
    <property type="entry name" value="ALPHA_CA_2"/>
    <property type="match status" value="1"/>
</dbReference>
<dbReference type="OrthoDB" id="429145at2759"/>
<keyword evidence="9" id="KW-0732">Signal</keyword>
<proteinExistence type="inferred from homology"/>
<evidence type="ECO:0000313" key="12">
    <source>
        <dbReference type="Proteomes" id="UP000572817"/>
    </source>
</evidence>
<gene>
    <name evidence="11" type="ORF">GTA08_BOTSDO12932</name>
</gene>
<dbReference type="InterPro" id="IPR018338">
    <property type="entry name" value="Carbonic_anhydrase_a-class_CS"/>
</dbReference>
<evidence type="ECO:0000256" key="9">
    <source>
        <dbReference type="RuleBase" id="RU367011"/>
    </source>
</evidence>
<comment type="catalytic activity">
    <reaction evidence="8 9">
        <text>hydrogencarbonate + H(+) = CO2 + H2O</text>
        <dbReference type="Rhea" id="RHEA:10748"/>
        <dbReference type="ChEBI" id="CHEBI:15377"/>
        <dbReference type="ChEBI" id="CHEBI:15378"/>
        <dbReference type="ChEBI" id="CHEBI:16526"/>
        <dbReference type="ChEBI" id="CHEBI:17544"/>
        <dbReference type="EC" id="4.2.1.1"/>
    </reaction>
</comment>
<evidence type="ECO:0000256" key="2">
    <source>
        <dbReference type="ARBA" id="ARBA00002904"/>
    </source>
</evidence>
<keyword evidence="7 9" id="KW-0456">Lyase</keyword>
<dbReference type="Pfam" id="PF00194">
    <property type="entry name" value="Carb_anhydrase"/>
    <property type="match status" value="1"/>
</dbReference>
<comment type="cofactor">
    <cofactor evidence="1 9">
        <name>Zn(2+)</name>
        <dbReference type="ChEBI" id="CHEBI:29105"/>
    </cofactor>
</comment>
<dbReference type="InterPro" id="IPR023561">
    <property type="entry name" value="Carbonic_anhydrase_a-class"/>
</dbReference>
<evidence type="ECO:0000256" key="1">
    <source>
        <dbReference type="ARBA" id="ARBA00001947"/>
    </source>
</evidence>
<evidence type="ECO:0000256" key="8">
    <source>
        <dbReference type="ARBA" id="ARBA00048348"/>
    </source>
</evidence>
<dbReference type="Gene3D" id="3.10.200.10">
    <property type="entry name" value="Alpha carbonic anhydrase"/>
    <property type="match status" value="1"/>
</dbReference>
<dbReference type="Proteomes" id="UP000572817">
    <property type="component" value="Unassembled WGS sequence"/>
</dbReference>
<evidence type="ECO:0000256" key="7">
    <source>
        <dbReference type="ARBA" id="ARBA00023239"/>
    </source>
</evidence>
<keyword evidence="6 9" id="KW-0862">Zinc</keyword>
<feature type="chain" id="PRO_5034337686" description="Carbonic anhydrase" evidence="9">
    <location>
        <begin position="18"/>
        <end position="323"/>
    </location>
</feature>
<feature type="signal peptide" evidence="9">
    <location>
        <begin position="1"/>
        <end position="17"/>
    </location>
</feature>
<dbReference type="GO" id="GO:0004089">
    <property type="term" value="F:carbonate dehydratase activity"/>
    <property type="evidence" value="ECO:0007669"/>
    <property type="project" value="UniProtKB-UniRule"/>
</dbReference>
<keyword evidence="12" id="KW-1185">Reference proteome</keyword>
<dbReference type="EMBL" id="WWBZ02000009">
    <property type="protein sequence ID" value="KAF4311433.1"/>
    <property type="molecule type" value="Genomic_DNA"/>
</dbReference>
<dbReference type="InterPro" id="IPR041891">
    <property type="entry name" value="Alpha_CA_prokaryot-like"/>
</dbReference>
<organism evidence="11 12">
    <name type="scientific">Botryosphaeria dothidea</name>
    <dbReference type="NCBI Taxonomy" id="55169"/>
    <lineage>
        <taxon>Eukaryota</taxon>
        <taxon>Fungi</taxon>
        <taxon>Dikarya</taxon>
        <taxon>Ascomycota</taxon>
        <taxon>Pezizomycotina</taxon>
        <taxon>Dothideomycetes</taxon>
        <taxon>Dothideomycetes incertae sedis</taxon>
        <taxon>Botryosphaeriales</taxon>
        <taxon>Botryosphaeriaceae</taxon>
        <taxon>Botryosphaeria</taxon>
    </lineage>
</organism>
<dbReference type="PROSITE" id="PS00162">
    <property type="entry name" value="ALPHA_CA_1"/>
    <property type="match status" value="1"/>
</dbReference>
<comment type="caution">
    <text evidence="11">The sequence shown here is derived from an EMBL/GenBank/DDBJ whole genome shotgun (WGS) entry which is preliminary data.</text>
</comment>
<evidence type="ECO:0000259" key="10">
    <source>
        <dbReference type="PROSITE" id="PS51144"/>
    </source>
</evidence>
<evidence type="ECO:0000256" key="6">
    <source>
        <dbReference type="ARBA" id="ARBA00022833"/>
    </source>
</evidence>
<keyword evidence="5 9" id="KW-0479">Metal-binding</keyword>
<dbReference type="PANTHER" id="PTHR18952">
    <property type="entry name" value="CARBONIC ANHYDRASE"/>
    <property type="match status" value="1"/>
</dbReference>
<dbReference type="AlphaFoldDB" id="A0A8H4J5W7"/>
<comment type="function">
    <text evidence="2 9">Reversible hydration of carbon dioxide.</text>
</comment>
<feature type="domain" description="Alpha-carbonic anhydrase" evidence="10">
    <location>
        <begin position="40"/>
        <end position="274"/>
    </location>
</feature>
<reference evidence="11" key="1">
    <citation type="submission" date="2020-04" db="EMBL/GenBank/DDBJ databases">
        <title>Genome Assembly and Annotation of Botryosphaeria dothidea sdau 11-99, a Latent Pathogen of Apple Fruit Ring Rot in China.</title>
        <authorList>
            <person name="Yu C."/>
            <person name="Diao Y."/>
            <person name="Lu Q."/>
            <person name="Zhao J."/>
            <person name="Cui S."/>
            <person name="Peng C."/>
            <person name="He B."/>
            <person name="Liu H."/>
        </authorList>
    </citation>
    <scope>NUCLEOTIDE SEQUENCE [LARGE SCALE GENOMIC DNA]</scope>
    <source>
        <strain evidence="11">Sdau11-99</strain>
    </source>
</reference>
<dbReference type="SMART" id="SM01057">
    <property type="entry name" value="Carb_anhydrase"/>
    <property type="match status" value="1"/>
</dbReference>
<sequence length="323" mass="34327">MLSNLLPVALLLSSASASCLHGTSLMPRRLTKRAGEVEVSNFGYTGMLGPLNWQNIEAGNELCNTGNNQSPINIDDTVALATEAPVIDFPSVEAAEFENLGSTLETIVNGTTTVGGKAFNLAQYHLHTPSEHRINEEYFPLEMHMVHESDDGAFVVLAVLFQLTEDGSTTDLLTATTSHISEVNTPGTVTETAALNFEPLVNHLTTTPLLNYTGSLTTPPCSEGITFLITQHPMPINVATFNSIKSVIKFNSRFTQNSLGEANLLDQTAINAAAGAVEASKSEVNSTAGSESTSSTVATNAEQLYALSNMLQSVDSAIHEIIG</sequence>
<dbReference type="GO" id="GO:0008270">
    <property type="term" value="F:zinc ion binding"/>
    <property type="evidence" value="ECO:0007669"/>
    <property type="project" value="UniProtKB-UniRule"/>
</dbReference>
<accession>A0A8H4J5W7</accession>
<evidence type="ECO:0000256" key="5">
    <source>
        <dbReference type="ARBA" id="ARBA00022723"/>
    </source>
</evidence>
<evidence type="ECO:0000256" key="4">
    <source>
        <dbReference type="ARBA" id="ARBA00012925"/>
    </source>
</evidence>
<dbReference type="EC" id="4.2.1.1" evidence="4 9"/>
<dbReference type="SUPFAM" id="SSF51069">
    <property type="entry name" value="Carbonic anhydrase"/>
    <property type="match status" value="1"/>
</dbReference>
<dbReference type="PANTHER" id="PTHR18952:SF265">
    <property type="entry name" value="CARBONIC ANHYDRASE"/>
    <property type="match status" value="1"/>
</dbReference>
<dbReference type="InterPro" id="IPR001148">
    <property type="entry name" value="CA_dom"/>
</dbReference>